<protein>
    <recommendedName>
        <fullName evidence="2">Lipocalin-like domain-containing protein</fullName>
    </recommendedName>
</protein>
<name>A0AAD0YMJ5_CHRNA</name>
<feature type="chain" id="PRO_5041912810" description="Lipocalin-like domain-containing protein" evidence="1">
    <location>
        <begin position="22"/>
        <end position="148"/>
    </location>
</feature>
<dbReference type="PROSITE" id="PS51257">
    <property type="entry name" value="PROKAR_LIPOPROTEIN"/>
    <property type="match status" value="1"/>
</dbReference>
<dbReference type="KEGG" id="cnk:EG343_19275"/>
<evidence type="ECO:0000313" key="3">
    <source>
        <dbReference type="EMBL" id="AZA92587.1"/>
    </source>
</evidence>
<reference evidence="3 4" key="1">
    <citation type="submission" date="2018-11" db="EMBL/GenBank/DDBJ databases">
        <title>Proposal to divide the Flavobacteriaceae and reorganize its genera based on Amino Acid Identity values calculated from whole genome sequences.</title>
        <authorList>
            <person name="Nicholson A.C."/>
            <person name="Gulvik C.A."/>
            <person name="Whitney A.M."/>
            <person name="Humrighouse B.W."/>
            <person name="Bell M."/>
            <person name="Holmes B."/>
            <person name="Steigerwalt A.G."/>
            <person name="Villarma A."/>
            <person name="Sheth M."/>
            <person name="Batra D."/>
            <person name="Pryor J."/>
            <person name="Bernardet J.-F."/>
            <person name="Hugo C."/>
            <person name="Kampfer P."/>
            <person name="Newman J."/>
            <person name="McQuiston J.R."/>
        </authorList>
    </citation>
    <scope>NUCLEOTIDE SEQUENCE [LARGE SCALE GENOMIC DNA]</scope>
    <source>
        <strain evidence="3 4">G0041</strain>
    </source>
</reference>
<dbReference type="AlphaFoldDB" id="A0AAD0YMJ5"/>
<proteinExistence type="predicted"/>
<keyword evidence="4" id="KW-1185">Reference proteome</keyword>
<dbReference type="EMBL" id="CP033923">
    <property type="protein sequence ID" value="AZA92587.1"/>
    <property type="molecule type" value="Genomic_DNA"/>
</dbReference>
<gene>
    <name evidence="3" type="ORF">EG343_19275</name>
</gene>
<feature type="signal peptide" evidence="1">
    <location>
        <begin position="1"/>
        <end position="21"/>
    </location>
</feature>
<dbReference type="RefSeq" id="WP_123859285.1">
    <property type="nucleotide sequence ID" value="NZ_CP033923.1"/>
</dbReference>
<dbReference type="InterPro" id="IPR024311">
    <property type="entry name" value="Lipocalin-like"/>
</dbReference>
<accession>A0AAD0YMJ5</accession>
<evidence type="ECO:0000259" key="2">
    <source>
        <dbReference type="Pfam" id="PF13648"/>
    </source>
</evidence>
<feature type="domain" description="Lipocalin-like" evidence="2">
    <location>
        <begin position="31"/>
        <end position="124"/>
    </location>
</feature>
<evidence type="ECO:0000256" key="1">
    <source>
        <dbReference type="SAM" id="SignalP"/>
    </source>
</evidence>
<organism evidence="3 4">
    <name type="scientific">Chryseobacterium nakagawai</name>
    <dbReference type="NCBI Taxonomy" id="1241982"/>
    <lineage>
        <taxon>Bacteria</taxon>
        <taxon>Pseudomonadati</taxon>
        <taxon>Bacteroidota</taxon>
        <taxon>Flavobacteriia</taxon>
        <taxon>Flavobacteriales</taxon>
        <taxon>Weeksellaceae</taxon>
        <taxon>Chryseobacterium group</taxon>
        <taxon>Chryseobacterium</taxon>
    </lineage>
</organism>
<evidence type="ECO:0000313" key="4">
    <source>
        <dbReference type="Proteomes" id="UP000278288"/>
    </source>
</evidence>
<dbReference type="Pfam" id="PF13648">
    <property type="entry name" value="Lipocalin_4"/>
    <property type="match status" value="1"/>
</dbReference>
<dbReference type="Proteomes" id="UP000278288">
    <property type="component" value="Chromosome"/>
</dbReference>
<keyword evidence="1" id="KW-0732">Signal</keyword>
<sequence length="148" mass="17249">MKKLFLPFALLSIVACSSSNDDEPQTNNVSIVGKWYMESAEKYTSKDKKTTFYTPEGCDKKDTHEFKEKDMTSITFASHNNTCIQTDVVTRNYTYDPVSKKFWYEGEEDYPYTISQLTQTNMVIEDRIDDLDGDGINDVIKRYFKRIQ</sequence>